<dbReference type="RefSeq" id="WP_229731670.1">
    <property type="nucleotide sequence ID" value="NZ_BMDT01000004.1"/>
</dbReference>
<evidence type="ECO:0000313" key="2">
    <source>
        <dbReference type="EMBL" id="GGI65497.1"/>
    </source>
</evidence>
<dbReference type="GO" id="GO:0015937">
    <property type="term" value="P:coenzyme A biosynthetic process"/>
    <property type="evidence" value="ECO:0007669"/>
    <property type="project" value="UniProtKB-ARBA"/>
</dbReference>
<proteinExistence type="predicted"/>
<reference evidence="2" key="2">
    <citation type="submission" date="2020-09" db="EMBL/GenBank/DDBJ databases">
        <authorList>
            <person name="Sun Q."/>
            <person name="Sedlacek I."/>
        </authorList>
    </citation>
    <scope>NUCLEOTIDE SEQUENCE</scope>
    <source>
        <strain evidence="2">CCM 8433</strain>
    </source>
</reference>
<dbReference type="GO" id="GO:0016874">
    <property type="term" value="F:ligase activity"/>
    <property type="evidence" value="ECO:0007669"/>
    <property type="project" value="UniProtKB-KW"/>
</dbReference>
<comment type="caution">
    <text evidence="2">The sequence shown here is derived from an EMBL/GenBank/DDBJ whole genome shotgun (WGS) entry which is preliminary data.</text>
</comment>
<organism evidence="2 3">
    <name type="scientific">Enterococcus alcedinis</name>
    <dbReference type="NCBI Taxonomy" id="1274384"/>
    <lineage>
        <taxon>Bacteria</taxon>
        <taxon>Bacillati</taxon>
        <taxon>Bacillota</taxon>
        <taxon>Bacilli</taxon>
        <taxon>Lactobacillales</taxon>
        <taxon>Enterococcaceae</taxon>
        <taxon>Enterococcus</taxon>
    </lineage>
</organism>
<dbReference type="InterPro" id="IPR011848">
    <property type="entry name" value="CoaB_strep"/>
</dbReference>
<dbReference type="AlphaFoldDB" id="A0A917N671"/>
<dbReference type="EMBL" id="BMDT01000004">
    <property type="protein sequence ID" value="GGI65497.1"/>
    <property type="molecule type" value="Genomic_DNA"/>
</dbReference>
<protein>
    <submittedName>
        <fullName evidence="2">Phosphopantothenate--cysteine ligase</fullName>
    </submittedName>
</protein>
<accession>A0A917N671</accession>
<dbReference type="Pfam" id="PF04127">
    <property type="entry name" value="DFP"/>
    <property type="match status" value="2"/>
</dbReference>
<feature type="domain" description="DNA/pantothenate metabolism flavoprotein C-terminal" evidence="1">
    <location>
        <begin position="3"/>
        <end position="104"/>
    </location>
</feature>
<keyword evidence="2" id="KW-0436">Ligase</keyword>
<feature type="domain" description="DNA/pantothenate metabolism flavoprotein C-terminal" evidence="1">
    <location>
        <begin position="138"/>
        <end position="247"/>
    </location>
</feature>
<sequence>MDMKRILITAGGTSEKIDQVRSITNHSTGKLGYLIATKALEQGIQVDYITTLSASKPITQENLKIYLIEDTQQLATQLTHLLETNSYDAVIHSMAVSDFTPATSYSIEAFTEALNQQLAQTNLPVTTEQLIQLIEKSEATNTSKISSNTDYLFLTLKKNPKVIQLIKQIQPQTMLVSFKLLVDVSKEELFNVAMTSMKKNNGDFVLANDLQSIQGDQHLGYLLDHKGNLVGEATTKEQIASLILTALNTKGVD</sequence>
<dbReference type="NCBIfam" id="TIGR02114">
    <property type="entry name" value="coaB_strep"/>
    <property type="match status" value="1"/>
</dbReference>
<dbReference type="Gene3D" id="3.40.50.10300">
    <property type="entry name" value="CoaB-like"/>
    <property type="match status" value="1"/>
</dbReference>
<dbReference type="SUPFAM" id="SSF102645">
    <property type="entry name" value="CoaB-like"/>
    <property type="match status" value="1"/>
</dbReference>
<gene>
    <name evidence="2" type="ORF">GCM10011482_11510</name>
</gene>
<dbReference type="Proteomes" id="UP000622610">
    <property type="component" value="Unassembled WGS sequence"/>
</dbReference>
<evidence type="ECO:0000313" key="3">
    <source>
        <dbReference type="Proteomes" id="UP000622610"/>
    </source>
</evidence>
<evidence type="ECO:0000259" key="1">
    <source>
        <dbReference type="Pfam" id="PF04127"/>
    </source>
</evidence>
<dbReference type="InterPro" id="IPR035929">
    <property type="entry name" value="CoaB-like_sf"/>
</dbReference>
<dbReference type="InterPro" id="IPR007085">
    <property type="entry name" value="DNA/pantothenate-metab_flavo_C"/>
</dbReference>
<keyword evidence="3" id="KW-1185">Reference proteome</keyword>
<reference evidence="2" key="1">
    <citation type="journal article" date="2014" name="Int. J. Syst. Evol. Microbiol.">
        <title>Complete genome sequence of Corynebacterium casei LMG S-19264T (=DSM 44701T), isolated from a smear-ripened cheese.</title>
        <authorList>
            <consortium name="US DOE Joint Genome Institute (JGI-PGF)"/>
            <person name="Walter F."/>
            <person name="Albersmeier A."/>
            <person name="Kalinowski J."/>
            <person name="Ruckert C."/>
        </authorList>
    </citation>
    <scope>NUCLEOTIDE SEQUENCE</scope>
    <source>
        <strain evidence="2">CCM 8433</strain>
    </source>
</reference>
<name>A0A917N671_9ENTE</name>